<dbReference type="AlphaFoldDB" id="A0A844AQ38"/>
<organism evidence="3 4">
    <name type="scientific">Caenimonas koreensis DSM 17982</name>
    <dbReference type="NCBI Taxonomy" id="1121255"/>
    <lineage>
        <taxon>Bacteria</taxon>
        <taxon>Pseudomonadati</taxon>
        <taxon>Pseudomonadota</taxon>
        <taxon>Betaproteobacteria</taxon>
        <taxon>Burkholderiales</taxon>
        <taxon>Comamonadaceae</taxon>
        <taxon>Caenimonas</taxon>
    </lineage>
</organism>
<reference evidence="3 4" key="1">
    <citation type="submission" date="2019-11" db="EMBL/GenBank/DDBJ databases">
        <title>Caenimonas koreensis gen. nov., sp. nov., isolated from activated sludge.</title>
        <authorList>
            <person name="Seung H.R."/>
        </authorList>
    </citation>
    <scope>NUCLEOTIDE SEQUENCE [LARGE SCALE GENOMIC DNA]</scope>
    <source>
        <strain evidence="3 4">EMB320</strain>
    </source>
</reference>
<feature type="signal peptide" evidence="2">
    <location>
        <begin position="1"/>
        <end position="22"/>
    </location>
</feature>
<evidence type="ECO:0000313" key="4">
    <source>
        <dbReference type="Proteomes" id="UP000487350"/>
    </source>
</evidence>
<proteinExistence type="predicted"/>
<accession>A0A844AQ38</accession>
<feature type="chain" id="PRO_5032503112" description="Entry exclusion lipoprotein TrbK" evidence="2">
    <location>
        <begin position="23"/>
        <end position="66"/>
    </location>
</feature>
<comment type="caution">
    <text evidence="3">The sequence shown here is derived from an EMBL/GenBank/DDBJ whole genome shotgun (WGS) entry which is preliminary data.</text>
</comment>
<evidence type="ECO:0000256" key="1">
    <source>
        <dbReference type="SAM" id="MobiDB-lite"/>
    </source>
</evidence>
<keyword evidence="2" id="KW-0732">Signal</keyword>
<name>A0A844AQ38_9BURK</name>
<feature type="region of interest" description="Disordered" evidence="1">
    <location>
        <begin position="41"/>
        <end position="66"/>
    </location>
</feature>
<protein>
    <recommendedName>
        <fullName evidence="5">Entry exclusion lipoprotein TrbK</fullName>
    </recommendedName>
</protein>
<gene>
    <name evidence="3" type="ORF">GHT07_02350</name>
</gene>
<dbReference type="Proteomes" id="UP000487350">
    <property type="component" value="Unassembled WGS sequence"/>
</dbReference>
<dbReference type="RefSeq" id="WP_153583460.1">
    <property type="nucleotide sequence ID" value="NZ_WJBU01000002.1"/>
</dbReference>
<keyword evidence="4" id="KW-1185">Reference proteome</keyword>
<dbReference type="EMBL" id="WJBU01000002">
    <property type="protein sequence ID" value="MRD46104.1"/>
    <property type="molecule type" value="Genomic_DNA"/>
</dbReference>
<sequence length="66" mass="6918">MKKLFCILGVTMLLAACATHSAKSPVEQQDAIACRRTDAPTGSNLVRKSECAPSAQAATPADTKKN</sequence>
<evidence type="ECO:0000313" key="3">
    <source>
        <dbReference type="EMBL" id="MRD46104.1"/>
    </source>
</evidence>
<dbReference type="OrthoDB" id="10011011at2"/>
<evidence type="ECO:0008006" key="5">
    <source>
        <dbReference type="Google" id="ProtNLM"/>
    </source>
</evidence>
<evidence type="ECO:0000256" key="2">
    <source>
        <dbReference type="SAM" id="SignalP"/>
    </source>
</evidence>
<dbReference type="PROSITE" id="PS51257">
    <property type="entry name" value="PROKAR_LIPOPROTEIN"/>
    <property type="match status" value="1"/>
</dbReference>